<feature type="domain" description="YCII-related" evidence="2">
    <location>
        <begin position="50"/>
        <end position="111"/>
    </location>
</feature>
<protein>
    <recommendedName>
        <fullName evidence="2">YCII-related domain-containing protein</fullName>
    </recommendedName>
</protein>
<dbReference type="AlphaFoldDB" id="A0A2P8DY50"/>
<dbReference type="RefSeq" id="WP_106538122.1">
    <property type="nucleotide sequence ID" value="NZ_PYGE01000011.1"/>
</dbReference>
<comment type="similarity">
    <text evidence="1">Belongs to the YciI family.</text>
</comment>
<name>A0A2P8DY50_9ACTN</name>
<comment type="caution">
    <text evidence="3">The sequence shown here is derived from an EMBL/GenBank/DDBJ whole genome shotgun (WGS) entry which is preliminary data.</text>
</comment>
<sequence>MATFIALTHTEEHDWSQPEYEDGLREYVDFEEAHADVLRGGHALYPTASAKLVRAPDGDGEQPVVSDGPFAETKEVLTGFFLIECADMDEAVEIAAKIPAVQYGTVEVRQLHSSLGV</sequence>
<gene>
    <name evidence="3" type="ORF">CLV30_11168</name>
</gene>
<dbReference type="EMBL" id="PYGE01000011">
    <property type="protein sequence ID" value="PSL02113.1"/>
    <property type="molecule type" value="Genomic_DNA"/>
</dbReference>
<dbReference type="InterPro" id="IPR005545">
    <property type="entry name" value="YCII"/>
</dbReference>
<proteinExistence type="inferred from homology"/>
<reference evidence="3 4" key="1">
    <citation type="submission" date="2018-03" db="EMBL/GenBank/DDBJ databases">
        <title>Genomic Encyclopedia of Archaeal and Bacterial Type Strains, Phase II (KMG-II): from individual species to whole genera.</title>
        <authorList>
            <person name="Goeker M."/>
        </authorList>
    </citation>
    <scope>NUCLEOTIDE SEQUENCE [LARGE SCALE GENOMIC DNA]</scope>
    <source>
        <strain evidence="3 4">DSM 45211</strain>
    </source>
</reference>
<dbReference type="Proteomes" id="UP000243528">
    <property type="component" value="Unassembled WGS sequence"/>
</dbReference>
<evidence type="ECO:0000313" key="3">
    <source>
        <dbReference type="EMBL" id="PSL02113.1"/>
    </source>
</evidence>
<dbReference type="Gene3D" id="3.30.70.1060">
    <property type="entry name" value="Dimeric alpha+beta barrel"/>
    <property type="match status" value="1"/>
</dbReference>
<dbReference type="Pfam" id="PF03795">
    <property type="entry name" value="YCII"/>
    <property type="match status" value="1"/>
</dbReference>
<evidence type="ECO:0000313" key="4">
    <source>
        <dbReference type="Proteomes" id="UP000243528"/>
    </source>
</evidence>
<organism evidence="3 4">
    <name type="scientific">Haloactinopolyspora alba</name>
    <dbReference type="NCBI Taxonomy" id="648780"/>
    <lineage>
        <taxon>Bacteria</taxon>
        <taxon>Bacillati</taxon>
        <taxon>Actinomycetota</taxon>
        <taxon>Actinomycetes</taxon>
        <taxon>Jiangellales</taxon>
        <taxon>Jiangellaceae</taxon>
        <taxon>Haloactinopolyspora</taxon>
    </lineage>
</organism>
<accession>A0A2P8DY50</accession>
<dbReference type="OrthoDB" id="668782at2"/>
<keyword evidence="4" id="KW-1185">Reference proteome</keyword>
<evidence type="ECO:0000256" key="1">
    <source>
        <dbReference type="ARBA" id="ARBA00007689"/>
    </source>
</evidence>
<dbReference type="PANTHER" id="PTHR35174:SF3">
    <property type="entry name" value="BLL7171 PROTEIN"/>
    <property type="match status" value="1"/>
</dbReference>
<dbReference type="PANTHER" id="PTHR35174">
    <property type="entry name" value="BLL7171 PROTEIN-RELATED"/>
    <property type="match status" value="1"/>
</dbReference>
<evidence type="ECO:0000259" key="2">
    <source>
        <dbReference type="Pfam" id="PF03795"/>
    </source>
</evidence>
<dbReference type="SUPFAM" id="SSF54909">
    <property type="entry name" value="Dimeric alpha+beta barrel"/>
    <property type="match status" value="1"/>
</dbReference>
<dbReference type="InterPro" id="IPR011008">
    <property type="entry name" value="Dimeric_a/b-barrel"/>
</dbReference>